<dbReference type="PROSITE" id="PS00893">
    <property type="entry name" value="NUDIX_BOX"/>
    <property type="match status" value="1"/>
</dbReference>
<dbReference type="GO" id="GO:0019677">
    <property type="term" value="P:NAD+ catabolic process"/>
    <property type="evidence" value="ECO:0007669"/>
    <property type="project" value="TreeGrafter"/>
</dbReference>
<dbReference type="Proteomes" id="UP000318080">
    <property type="component" value="Unassembled WGS sequence"/>
</dbReference>
<evidence type="ECO:0000256" key="2">
    <source>
        <dbReference type="ARBA" id="ARBA00001947"/>
    </source>
</evidence>
<evidence type="ECO:0000256" key="5">
    <source>
        <dbReference type="ARBA" id="ARBA00022723"/>
    </source>
</evidence>
<dbReference type="EMBL" id="VHIR01000003">
    <property type="protein sequence ID" value="TQE44265.1"/>
    <property type="molecule type" value="Genomic_DNA"/>
</dbReference>
<evidence type="ECO:0000256" key="3">
    <source>
        <dbReference type="ARBA" id="ARBA00009595"/>
    </source>
</evidence>
<dbReference type="PROSITE" id="PS51462">
    <property type="entry name" value="NUDIX"/>
    <property type="match status" value="1"/>
</dbReference>
<dbReference type="InterPro" id="IPR015797">
    <property type="entry name" value="NUDIX_hydrolase-like_dom_sf"/>
</dbReference>
<evidence type="ECO:0000313" key="13">
    <source>
        <dbReference type="Proteomes" id="UP000318080"/>
    </source>
</evidence>
<comment type="similarity">
    <text evidence="3">Belongs to the Nudix hydrolase family. NudC subfamily.</text>
</comment>
<feature type="domain" description="Nudix hydrolase" evidence="11">
    <location>
        <begin position="118"/>
        <end position="241"/>
    </location>
</feature>
<reference evidence="12 13" key="1">
    <citation type="submission" date="2019-06" db="EMBL/GenBank/DDBJ databases">
        <title>Draft genome of C. phoceense Strain 272.</title>
        <authorList>
            <person name="Pacheco L.G.C."/>
            <person name="Barberis C.M."/>
            <person name="Almuzara M.N."/>
            <person name="Traglia G.M."/>
            <person name="Santos C.S."/>
            <person name="Rocha D.J.P.G."/>
            <person name="Aguiar E.R.G.R."/>
            <person name="Vay C.A."/>
        </authorList>
    </citation>
    <scope>NUCLEOTIDE SEQUENCE [LARGE SCALE GENOMIC DNA]</scope>
    <source>
        <strain evidence="12 13">272</strain>
    </source>
</reference>
<keyword evidence="13" id="KW-1185">Reference proteome</keyword>
<evidence type="ECO:0000256" key="10">
    <source>
        <dbReference type="RuleBase" id="RU003476"/>
    </source>
</evidence>
<dbReference type="InterPro" id="IPR000086">
    <property type="entry name" value="NUDIX_hydrolase_dom"/>
</dbReference>
<dbReference type="Gene3D" id="3.90.79.10">
    <property type="entry name" value="Nucleoside Triphosphate Pyrophosphohydrolase"/>
    <property type="match status" value="1"/>
</dbReference>
<dbReference type="InterPro" id="IPR020084">
    <property type="entry name" value="NUDIX_hydrolase_CS"/>
</dbReference>
<dbReference type="InterPro" id="IPR049734">
    <property type="entry name" value="NudC-like_C"/>
</dbReference>
<keyword evidence="5" id="KW-0479">Metal-binding</keyword>
<dbReference type="GO" id="GO:0046872">
    <property type="term" value="F:metal ion binding"/>
    <property type="evidence" value="ECO:0007669"/>
    <property type="project" value="UniProtKB-KW"/>
</dbReference>
<keyword evidence="7" id="KW-0460">Magnesium</keyword>
<name>A0A540R943_9CORY</name>
<protein>
    <recommendedName>
        <fullName evidence="4">NAD(+) diphosphatase</fullName>
        <ecNumber evidence="4">3.6.1.22</ecNumber>
    </recommendedName>
</protein>
<comment type="cofactor">
    <cofactor evidence="2">
        <name>Zn(2+)</name>
        <dbReference type="ChEBI" id="CHEBI:29105"/>
    </cofactor>
</comment>
<dbReference type="CDD" id="cd03429">
    <property type="entry name" value="NUDIX_NADH_pyrophosphatase_Nudt13"/>
    <property type="match status" value="1"/>
</dbReference>
<comment type="catalytic activity">
    <reaction evidence="9">
        <text>a 5'-end NAD(+)-phospho-ribonucleoside in mRNA + H2O = a 5'-end phospho-adenosine-phospho-ribonucleoside in mRNA + beta-nicotinamide D-ribonucleotide + 2 H(+)</text>
        <dbReference type="Rhea" id="RHEA:60876"/>
        <dbReference type="Rhea" id="RHEA-COMP:15698"/>
        <dbReference type="Rhea" id="RHEA-COMP:15719"/>
        <dbReference type="ChEBI" id="CHEBI:14649"/>
        <dbReference type="ChEBI" id="CHEBI:15377"/>
        <dbReference type="ChEBI" id="CHEBI:15378"/>
        <dbReference type="ChEBI" id="CHEBI:144029"/>
        <dbReference type="ChEBI" id="CHEBI:144051"/>
    </reaction>
    <physiologicalReaction direction="left-to-right" evidence="9">
        <dbReference type="Rhea" id="RHEA:60877"/>
    </physiologicalReaction>
</comment>
<evidence type="ECO:0000259" key="11">
    <source>
        <dbReference type="PROSITE" id="PS51462"/>
    </source>
</evidence>
<dbReference type="PANTHER" id="PTHR42904:SF6">
    <property type="entry name" value="NAD-CAPPED RNA HYDROLASE NUDT12"/>
    <property type="match status" value="1"/>
</dbReference>
<sequence>MFLLVTARGLVVAQPDGEAVWLPELPALPGGGAATVGPAVKIVPGYHVVEVTGEFLEAHPGYETLRPVDFAHDRVVTRGVALWRNRKLNNFHPSTGEELTYTSGNIVGRTPAGLEVFPRLDPAVIGVVTHREYLLLGRNAQRSGFFSLPAGYVDVGETLEEAFIREVLEETGRRVHDVRYWGSQPWAASGSIMLGFWGQTNDLEPVAETDGELTEIRWVTRAELPRVPLAAPGSIAHRMIMEWYNSGA</sequence>
<dbReference type="PRINTS" id="PR00502">
    <property type="entry name" value="NUDIXFAMILY"/>
</dbReference>
<dbReference type="EC" id="3.6.1.22" evidence="4"/>
<proteinExistence type="inferred from homology"/>
<dbReference type="InterPro" id="IPR050241">
    <property type="entry name" value="NAD-cap_RNA_hydrolase_NudC"/>
</dbReference>
<evidence type="ECO:0000256" key="6">
    <source>
        <dbReference type="ARBA" id="ARBA00022801"/>
    </source>
</evidence>
<dbReference type="SUPFAM" id="SSF55811">
    <property type="entry name" value="Nudix"/>
    <property type="match status" value="1"/>
</dbReference>
<keyword evidence="6 10" id="KW-0378">Hydrolase</keyword>
<dbReference type="PANTHER" id="PTHR42904">
    <property type="entry name" value="NUDIX HYDROLASE, NUDC SUBFAMILY"/>
    <property type="match status" value="1"/>
</dbReference>
<dbReference type="GO" id="GO:0035529">
    <property type="term" value="F:NADH pyrophosphatase activity"/>
    <property type="evidence" value="ECO:0007669"/>
    <property type="project" value="TreeGrafter"/>
</dbReference>
<evidence type="ECO:0000256" key="7">
    <source>
        <dbReference type="ARBA" id="ARBA00022842"/>
    </source>
</evidence>
<keyword evidence="8" id="KW-0520">NAD</keyword>
<comment type="cofactor">
    <cofactor evidence="1">
        <name>Mg(2+)</name>
        <dbReference type="ChEBI" id="CHEBI:18420"/>
    </cofactor>
</comment>
<evidence type="ECO:0000256" key="1">
    <source>
        <dbReference type="ARBA" id="ARBA00001946"/>
    </source>
</evidence>
<evidence type="ECO:0000256" key="8">
    <source>
        <dbReference type="ARBA" id="ARBA00023027"/>
    </source>
</evidence>
<evidence type="ECO:0000256" key="9">
    <source>
        <dbReference type="ARBA" id="ARBA00023679"/>
    </source>
</evidence>
<dbReference type="AlphaFoldDB" id="A0A540R943"/>
<dbReference type="GO" id="GO:0005829">
    <property type="term" value="C:cytosol"/>
    <property type="evidence" value="ECO:0007669"/>
    <property type="project" value="TreeGrafter"/>
</dbReference>
<accession>A0A540R943</accession>
<gene>
    <name evidence="12" type="ORF">EJK80_03675</name>
</gene>
<dbReference type="InterPro" id="IPR020476">
    <property type="entry name" value="Nudix_hydrolase"/>
</dbReference>
<dbReference type="GO" id="GO:0006742">
    <property type="term" value="P:NADP+ catabolic process"/>
    <property type="evidence" value="ECO:0007669"/>
    <property type="project" value="TreeGrafter"/>
</dbReference>
<evidence type="ECO:0000256" key="4">
    <source>
        <dbReference type="ARBA" id="ARBA00012381"/>
    </source>
</evidence>
<dbReference type="STRING" id="1686286.GCA_900092335_00941"/>
<dbReference type="Pfam" id="PF00293">
    <property type="entry name" value="NUDIX"/>
    <property type="match status" value="1"/>
</dbReference>
<organism evidence="12 13">
    <name type="scientific">Corynebacterium phoceense</name>
    <dbReference type="NCBI Taxonomy" id="1686286"/>
    <lineage>
        <taxon>Bacteria</taxon>
        <taxon>Bacillati</taxon>
        <taxon>Actinomycetota</taxon>
        <taxon>Actinomycetes</taxon>
        <taxon>Mycobacteriales</taxon>
        <taxon>Corynebacteriaceae</taxon>
        <taxon>Corynebacterium</taxon>
    </lineage>
</organism>
<comment type="caution">
    <text evidence="12">The sequence shown here is derived from an EMBL/GenBank/DDBJ whole genome shotgun (WGS) entry which is preliminary data.</text>
</comment>
<evidence type="ECO:0000313" key="12">
    <source>
        <dbReference type="EMBL" id="TQE44265.1"/>
    </source>
</evidence>